<accession>A0A2G3DXB1</accession>
<evidence type="ECO:0000313" key="2">
    <source>
        <dbReference type="EMBL" id="PHU35505.1"/>
    </source>
</evidence>
<evidence type="ECO:0000313" key="3">
    <source>
        <dbReference type="Proteomes" id="UP000225889"/>
    </source>
</evidence>
<name>A0A2G3DXB1_9FIRM</name>
<reference evidence="2 3" key="2">
    <citation type="submission" date="2017-10" db="EMBL/GenBank/DDBJ databases">
        <authorList>
            <person name="Banno H."/>
            <person name="Chua N.-H."/>
        </authorList>
    </citation>
    <scope>NUCLEOTIDE SEQUENCE [LARGE SCALE GENOMIC DNA]</scope>
    <source>
        <strain evidence="2 3">JK626</strain>
    </source>
</reference>
<organism evidence="2 3">
    <name type="scientific">Pseudobutyrivibrio ruminis</name>
    <dbReference type="NCBI Taxonomy" id="46206"/>
    <lineage>
        <taxon>Bacteria</taxon>
        <taxon>Bacillati</taxon>
        <taxon>Bacillota</taxon>
        <taxon>Clostridia</taxon>
        <taxon>Lachnospirales</taxon>
        <taxon>Lachnospiraceae</taxon>
        <taxon>Pseudobutyrivibrio</taxon>
    </lineage>
</organism>
<feature type="compositionally biased region" description="Acidic residues" evidence="1">
    <location>
        <begin position="324"/>
        <end position="342"/>
    </location>
</feature>
<dbReference type="EMBL" id="PDYF01000008">
    <property type="protein sequence ID" value="PHU35505.1"/>
    <property type="molecule type" value="Genomic_DNA"/>
</dbReference>
<dbReference type="AlphaFoldDB" id="A0A2G3DXB1"/>
<evidence type="ECO:0000256" key="1">
    <source>
        <dbReference type="SAM" id="MobiDB-lite"/>
    </source>
</evidence>
<dbReference type="Proteomes" id="UP000225889">
    <property type="component" value="Unassembled WGS sequence"/>
</dbReference>
<comment type="caution">
    <text evidence="2">The sequence shown here is derived from an EMBL/GenBank/DDBJ whole genome shotgun (WGS) entry which is preliminary data.</text>
</comment>
<gene>
    <name evidence="2" type="ORF">CSX01_02585</name>
</gene>
<proteinExistence type="predicted"/>
<reference evidence="2 3" key="1">
    <citation type="submission" date="2017-10" db="EMBL/GenBank/DDBJ databases">
        <title>Resolving the taxonomy of Roseburia spp., Eubacterium rectale and Agathobacter spp. through phylogenomic analysis.</title>
        <authorList>
            <person name="Sheridan P.O."/>
            <person name="Walker A.W."/>
            <person name="Duncan S.H."/>
            <person name="Scott K.P."/>
            <person name="Toole P.W.O."/>
            <person name="Luis P."/>
            <person name="Flint H.J."/>
        </authorList>
    </citation>
    <scope>NUCLEOTIDE SEQUENCE [LARGE SCALE GENOMIC DNA]</scope>
    <source>
        <strain evidence="2 3">JK626</strain>
    </source>
</reference>
<dbReference type="RefSeq" id="WP_099391330.1">
    <property type="nucleotide sequence ID" value="NZ_PDYF01000008.1"/>
</dbReference>
<protein>
    <submittedName>
        <fullName evidence="2">Uncharacterized protein</fullName>
    </submittedName>
</protein>
<sequence>MKNKILIGIIAVVSLLLIASIVLSKLGIIDGGEASAKEKDVEIINSVEDLEDGHLYIWKNCEGKKITAEDNEFILCPKGNSNLKNKDKDSSEANYTVWIDTKDDKLIPTVTRADKIIYVSKKEVPDTYDFLRMYENGYSIGVTSLKPDAAGHYYLTYMQTDAKDFKQYVNTDSDAGDLAGLSVQKLYLEKVGKASLTEDNVTESGIVSGLKKNEQYVCEFYTGTYFQDYMLTANQHTFTEFEDFECHGYDFLHSNCISVDIPEWLCSGYYYLNGEALFRFVDDEDVEAYNGKPYDENIDWNVPLLQYDEYGKVIYDPSKPELNGEGEEVDAEDTEELEEEVPEVASPSTAEWKYTIDSTDPFCAVIKLTPLENAGPATLMFTDSEGNVEMIEEKDNEITLNLEEAVAGECQFALKNISGRTFSVLYSTGDTYYGPEEVLMEKEPEGN</sequence>
<feature type="region of interest" description="Disordered" evidence="1">
    <location>
        <begin position="317"/>
        <end position="348"/>
    </location>
</feature>